<reference evidence="1" key="1">
    <citation type="submission" date="2020-03" db="EMBL/GenBank/DDBJ databases">
        <title>The deep terrestrial virosphere.</title>
        <authorList>
            <person name="Holmfeldt K."/>
            <person name="Nilsson E."/>
            <person name="Simone D."/>
            <person name="Lopez-Fernandez M."/>
            <person name="Wu X."/>
            <person name="de Brujin I."/>
            <person name="Lundin D."/>
            <person name="Andersson A."/>
            <person name="Bertilsson S."/>
            <person name="Dopson M."/>
        </authorList>
    </citation>
    <scope>NUCLEOTIDE SEQUENCE</scope>
    <source>
        <strain evidence="1">MM171A01809</strain>
    </source>
</reference>
<name>A0A6M3LSX8_9ZZZZ</name>
<accession>A0A6M3LSX8</accession>
<organism evidence="1">
    <name type="scientific">viral metagenome</name>
    <dbReference type="NCBI Taxonomy" id="1070528"/>
    <lineage>
        <taxon>unclassified sequences</taxon>
        <taxon>metagenomes</taxon>
        <taxon>organismal metagenomes</taxon>
    </lineage>
</organism>
<protein>
    <submittedName>
        <fullName evidence="1">Uncharacterized protein</fullName>
    </submittedName>
</protein>
<evidence type="ECO:0000313" key="1">
    <source>
        <dbReference type="EMBL" id="QJA98427.1"/>
    </source>
</evidence>
<dbReference type="AlphaFoldDB" id="A0A6M3LSX8"/>
<proteinExistence type="predicted"/>
<dbReference type="EMBL" id="MT143579">
    <property type="protein sequence ID" value="QJA98427.1"/>
    <property type="molecule type" value="Genomic_DNA"/>
</dbReference>
<gene>
    <name evidence="1" type="ORF">MM171A01809_0010</name>
</gene>
<sequence>MEYDKLPEQVQLLLNNIDQTRISLKDVVDDAMATARSPAHLVRILSAKGMLDGMIGTLDMVLKEFRDPMLVVTVDMEAHPCDGCEVVMNNLDANEHCHGCTNEASLETFVPKDMRNAGYLDPTEASAEGV</sequence>